<gene>
    <name evidence="2" type="ORF">HXA33_04105</name>
</gene>
<dbReference type="Proteomes" id="UP001057753">
    <property type="component" value="Unassembled WGS sequence"/>
</dbReference>
<dbReference type="AlphaFoldDB" id="A0A9Q4FYG7"/>
<protein>
    <submittedName>
        <fullName evidence="2">FixH family protein</fullName>
    </submittedName>
</protein>
<dbReference type="PROSITE" id="PS51257">
    <property type="entry name" value="PROKAR_LIPOPROTEIN"/>
    <property type="match status" value="1"/>
</dbReference>
<dbReference type="EMBL" id="JABXYM010000001">
    <property type="protein sequence ID" value="MCR6095718.1"/>
    <property type="molecule type" value="Genomic_DNA"/>
</dbReference>
<sequence length="145" mass="16541">MLKIVNFMTITIITTVLIVGCRSTASSDVTVTFLQDGDTFETGEFHTFEVRLTDEIEEPIEVDNLQIHINMERMNHPMTGTMTMDDEGTYSVELPLAMEGEWYVDVTALLEDEESIERFYIQAEGEMAEDYMRGFDADKGEVPNH</sequence>
<comment type="caution">
    <text evidence="2">The sequence shown here is derived from an EMBL/GenBank/DDBJ whole genome shotgun (WGS) entry which is preliminary data.</text>
</comment>
<dbReference type="Pfam" id="PF13115">
    <property type="entry name" value="YtkA"/>
    <property type="match status" value="1"/>
</dbReference>
<dbReference type="InterPro" id="IPR032693">
    <property type="entry name" value="YtkA-like_dom"/>
</dbReference>
<proteinExistence type="predicted"/>
<dbReference type="RefSeq" id="WP_257820469.1">
    <property type="nucleotide sequence ID" value="NZ_JABXYM010000001.1"/>
</dbReference>
<evidence type="ECO:0000259" key="1">
    <source>
        <dbReference type="Pfam" id="PF13115"/>
    </source>
</evidence>
<feature type="domain" description="YtkA-like" evidence="1">
    <location>
        <begin position="26"/>
        <end position="106"/>
    </location>
</feature>
<name>A0A9Q4FYG7_SALAG</name>
<organism evidence="2 3">
    <name type="scientific">Salipaludibacillus agaradhaerens</name>
    <name type="common">Bacillus agaradhaerens</name>
    <dbReference type="NCBI Taxonomy" id="76935"/>
    <lineage>
        <taxon>Bacteria</taxon>
        <taxon>Bacillati</taxon>
        <taxon>Bacillota</taxon>
        <taxon>Bacilli</taxon>
        <taxon>Bacillales</taxon>
        <taxon>Bacillaceae</taxon>
    </lineage>
</organism>
<evidence type="ECO:0000313" key="2">
    <source>
        <dbReference type="EMBL" id="MCR6095718.1"/>
    </source>
</evidence>
<reference evidence="2" key="1">
    <citation type="submission" date="2020-06" db="EMBL/GenBank/DDBJ databases">
        <title>Insight into the genomes of haloalkaliphilic bacilli from Kenyan soda lakes.</title>
        <authorList>
            <person name="Mwirichia R."/>
            <person name="Villamizar G.C."/>
            <person name="Poehlein A."/>
            <person name="Mugweru J."/>
            <person name="Kipnyargis A."/>
            <person name="Kiplimo D."/>
            <person name="Orwa P."/>
            <person name="Daniel R."/>
        </authorList>
    </citation>
    <scope>NUCLEOTIDE SEQUENCE</scope>
    <source>
        <strain evidence="2">B1096_S55</strain>
    </source>
</reference>
<evidence type="ECO:0000313" key="3">
    <source>
        <dbReference type="Proteomes" id="UP001057753"/>
    </source>
</evidence>
<accession>A0A9Q4FYG7</accession>
<keyword evidence="3" id="KW-1185">Reference proteome</keyword>